<keyword evidence="1" id="KW-1133">Transmembrane helix</keyword>
<gene>
    <name evidence="2" type="ORF">KUV31_04415</name>
</gene>
<organism evidence="2 3">
    <name type="scientific">Qipengyuania aquimaris</name>
    <dbReference type="NCBI Taxonomy" id="255984"/>
    <lineage>
        <taxon>Bacteria</taxon>
        <taxon>Pseudomonadati</taxon>
        <taxon>Pseudomonadota</taxon>
        <taxon>Alphaproteobacteria</taxon>
        <taxon>Sphingomonadales</taxon>
        <taxon>Erythrobacteraceae</taxon>
        <taxon>Qipengyuania</taxon>
    </lineage>
</organism>
<keyword evidence="1" id="KW-0472">Membrane</keyword>
<dbReference type="AlphaFoldDB" id="A0A9Q3RZX3"/>
<feature type="transmembrane region" description="Helical" evidence="1">
    <location>
        <begin position="15"/>
        <end position="34"/>
    </location>
</feature>
<proteinExistence type="predicted"/>
<keyword evidence="1" id="KW-0812">Transmembrane</keyword>
<evidence type="ECO:0000256" key="1">
    <source>
        <dbReference type="SAM" id="Phobius"/>
    </source>
</evidence>
<evidence type="ECO:0000313" key="2">
    <source>
        <dbReference type="EMBL" id="MBY6217579.1"/>
    </source>
</evidence>
<comment type="caution">
    <text evidence="2">The sequence shown here is derived from an EMBL/GenBank/DDBJ whole genome shotgun (WGS) entry which is preliminary data.</text>
</comment>
<sequence>MFILGGLALAVKRTAPLGIIILAPFVAVIFFYHLLLGGSAAWATGWAGGLLLLAWHHRSAFVPLVTFDRS</sequence>
<dbReference type="RefSeq" id="WP_222404655.1">
    <property type="nucleotide sequence ID" value="NZ_JAHVKP010000001.1"/>
</dbReference>
<reference evidence="2" key="1">
    <citation type="submission" date="2021-06" db="EMBL/GenBank/DDBJ databases">
        <title>50 bacteria genomes isolated from Dapeng, Shenzhen, China.</title>
        <authorList>
            <person name="Zheng W."/>
            <person name="Yu S."/>
            <person name="Huang Y."/>
        </authorList>
    </citation>
    <scope>NUCLEOTIDE SEQUENCE</scope>
    <source>
        <strain evidence="2">DP4N28-2</strain>
    </source>
</reference>
<dbReference type="Proteomes" id="UP000824927">
    <property type="component" value="Unassembled WGS sequence"/>
</dbReference>
<evidence type="ECO:0000313" key="3">
    <source>
        <dbReference type="Proteomes" id="UP000824927"/>
    </source>
</evidence>
<dbReference type="EMBL" id="JAHVKP010000001">
    <property type="protein sequence ID" value="MBY6217579.1"/>
    <property type="molecule type" value="Genomic_DNA"/>
</dbReference>
<accession>A0A9Q3RZX3</accession>
<name>A0A9Q3RZX3_9SPHN</name>
<protein>
    <submittedName>
        <fullName evidence="2">Uncharacterized protein</fullName>
    </submittedName>
</protein>